<accession>A0A3R8MRC0</accession>
<dbReference type="Proteomes" id="UP000270261">
    <property type="component" value="Unassembled WGS sequence"/>
</dbReference>
<gene>
    <name evidence="1" type="ORF">EHV23_14105</name>
</gene>
<dbReference type="PANTHER" id="PTHR35586">
    <property type="entry name" value="SLL1691 PROTEIN"/>
    <property type="match status" value="1"/>
</dbReference>
<evidence type="ECO:0008006" key="3">
    <source>
        <dbReference type="Google" id="ProtNLM"/>
    </source>
</evidence>
<reference evidence="1 2" key="1">
    <citation type="submission" date="2018-11" db="EMBL/GenBank/DDBJ databases">
        <title>Genome sequencing of Lautropia sp. KCOM 2505 (= ChDC F240).</title>
        <authorList>
            <person name="Kook J.-K."/>
            <person name="Park S.-N."/>
            <person name="Lim Y.K."/>
        </authorList>
    </citation>
    <scope>NUCLEOTIDE SEQUENCE [LARGE SCALE GENOMIC DNA]</scope>
    <source>
        <strain evidence="1 2">KCOM 2505</strain>
    </source>
</reference>
<dbReference type="PANTHER" id="PTHR35586:SF1">
    <property type="entry name" value="SLL1691 PROTEIN"/>
    <property type="match status" value="1"/>
</dbReference>
<protein>
    <recommendedName>
        <fullName evidence="3">DUF4351 domain-containing protein</fullName>
    </recommendedName>
</protein>
<proteinExistence type="predicted"/>
<name>A0A3R8MRC0_9BURK</name>
<dbReference type="OrthoDB" id="932587at2"/>
<organism evidence="1 2">
    <name type="scientific">Lautropia dentalis</name>
    <dbReference type="NCBI Taxonomy" id="2490857"/>
    <lineage>
        <taxon>Bacteria</taxon>
        <taxon>Pseudomonadati</taxon>
        <taxon>Pseudomonadota</taxon>
        <taxon>Betaproteobacteria</taxon>
        <taxon>Burkholderiales</taxon>
        <taxon>Burkholderiaceae</taxon>
        <taxon>Lautropia</taxon>
    </lineage>
</organism>
<evidence type="ECO:0000313" key="1">
    <source>
        <dbReference type="EMBL" id="RRN44703.1"/>
    </source>
</evidence>
<evidence type="ECO:0000313" key="2">
    <source>
        <dbReference type="Proteomes" id="UP000270261"/>
    </source>
</evidence>
<comment type="caution">
    <text evidence="1">The sequence shown here is derived from an EMBL/GenBank/DDBJ whole genome shotgun (WGS) entry which is preliminary data.</text>
</comment>
<keyword evidence="2" id="KW-1185">Reference proteome</keyword>
<dbReference type="EMBL" id="RRUE01000002">
    <property type="protein sequence ID" value="RRN44703.1"/>
    <property type="molecule type" value="Genomic_DNA"/>
</dbReference>
<sequence>MIVQYPRQALQFFAPAEAEGIDRRVKITPVRQEQLKPHLTDSFFELDVPLLLEWPDGRREALIFIVEHESDPGRFSITRLASYCLAVAEAMGTTRVIPVVIFMRDGRNIPRSITLGSDRKDYLHFEYIPCVLPQLQAMAHLTTDNVVTALLLPLMHYAREHRVTVYGEAVRSFFRLERNANRRRKYIDFIDIYADLDEDEQREYAERYTEEGAHMAGMRERFEQLGEQRGIQKGLLKGLEEGRREGRMEGREEGREEGIQLGEERRLRQMLAKLLSGRFGPLDAATEARLQNASLETLDHWSDRILTASTLDEVFRLQ</sequence>
<dbReference type="AlphaFoldDB" id="A0A3R8MRC0"/>